<organism evidence="5 6">
    <name type="scientific">Enterococcus pallens ATCC BAA-351</name>
    <dbReference type="NCBI Taxonomy" id="1158607"/>
    <lineage>
        <taxon>Bacteria</taxon>
        <taxon>Bacillati</taxon>
        <taxon>Bacillota</taxon>
        <taxon>Bacilli</taxon>
        <taxon>Lactobacillales</taxon>
        <taxon>Enterococcaceae</taxon>
        <taxon>Enterococcus</taxon>
    </lineage>
</organism>
<keyword evidence="6" id="KW-1185">Reference proteome</keyword>
<dbReference type="InterPro" id="IPR010317">
    <property type="entry name" value="WxLIP_PGBD"/>
</dbReference>
<accession>R2Q9A4</accession>
<dbReference type="eggNOG" id="COG4072">
    <property type="taxonomic scope" value="Bacteria"/>
</dbReference>
<evidence type="ECO:0000313" key="6">
    <source>
        <dbReference type="Proteomes" id="UP000013782"/>
    </source>
</evidence>
<evidence type="ECO:0000256" key="2">
    <source>
        <dbReference type="SAM" id="SignalP"/>
    </source>
</evidence>
<protein>
    <submittedName>
        <fullName evidence="5">Uncharacterized protein</fullName>
    </submittedName>
</protein>
<sequence>MNKRIRKAAGFMGISILFLLFSVPAEATQSFSVEAVLPENQVNKEVGYFHLCLAPSEQQTVEIKLYNDTSEEQTYRLAINPATTNRQGAIVYDRSDKASDNAIQAIAKPKQEQVTVAANSVGKAEVEIIMPSEAFPGIQLGGIWISEVSKQDEGEKGKVAIQNKVGYAIALLLVNSNEFPVYGESGLKLLEVKPESDLGRSYIEAAIQNPYPEIQQELTVEGKILLEGKVITEAKLENVKIAPNSVLPFQLELEQPLETGTYSFEAVVSSKEHQWDFQDTFEISKKVTNTMKENVIKRESKSSMNLRPIIIWVIFSLLFLGLVLVMKVKIKQRREDK</sequence>
<gene>
    <name evidence="5" type="ORF">UAU_02649</name>
</gene>
<reference evidence="5 6" key="1">
    <citation type="submission" date="2013-02" db="EMBL/GenBank/DDBJ databases">
        <title>The Genome Sequence of Enterococcus pallens BAA-351.</title>
        <authorList>
            <consortium name="The Broad Institute Genome Sequencing Platform"/>
            <consortium name="The Broad Institute Genome Sequencing Center for Infectious Disease"/>
            <person name="Earl A.M."/>
            <person name="Gilmore M.S."/>
            <person name="Lebreton F."/>
            <person name="Walker B."/>
            <person name="Young S.K."/>
            <person name="Zeng Q."/>
            <person name="Gargeya S."/>
            <person name="Fitzgerald M."/>
            <person name="Haas B."/>
            <person name="Abouelleil A."/>
            <person name="Alvarado L."/>
            <person name="Arachchi H.M."/>
            <person name="Berlin A.M."/>
            <person name="Chapman S.B."/>
            <person name="Dewar J."/>
            <person name="Goldberg J."/>
            <person name="Griggs A."/>
            <person name="Gujja S."/>
            <person name="Hansen M."/>
            <person name="Howarth C."/>
            <person name="Imamovic A."/>
            <person name="Larimer J."/>
            <person name="McCowan C."/>
            <person name="Murphy C."/>
            <person name="Neiman D."/>
            <person name="Pearson M."/>
            <person name="Priest M."/>
            <person name="Roberts A."/>
            <person name="Saif S."/>
            <person name="Shea T."/>
            <person name="Sisk P."/>
            <person name="Sykes S."/>
            <person name="Wortman J."/>
            <person name="Nusbaum C."/>
            <person name="Birren B."/>
        </authorList>
    </citation>
    <scope>NUCLEOTIDE SEQUENCE [LARGE SCALE GENOMIC DNA]</scope>
    <source>
        <strain evidence="5 6">ATCC BAA-351</strain>
    </source>
</reference>
<keyword evidence="1" id="KW-0812">Transmembrane</keyword>
<dbReference type="STRING" id="160454.RV10_GL004487"/>
<feature type="domain" description="WxL Interacting Protein peptidoglycan binding" evidence="3">
    <location>
        <begin position="31"/>
        <end position="146"/>
    </location>
</feature>
<feature type="chain" id="PRO_5004354944" evidence="2">
    <location>
        <begin position="28"/>
        <end position="337"/>
    </location>
</feature>
<evidence type="ECO:0000259" key="3">
    <source>
        <dbReference type="Pfam" id="PF06030"/>
    </source>
</evidence>
<dbReference type="Pfam" id="PF06030">
    <property type="entry name" value="WxLIP_PGBD"/>
    <property type="match status" value="1"/>
</dbReference>
<comment type="caution">
    <text evidence="5">The sequence shown here is derived from an EMBL/GenBank/DDBJ whole genome shotgun (WGS) entry which is preliminary data.</text>
</comment>
<evidence type="ECO:0000259" key="4">
    <source>
        <dbReference type="Pfam" id="PF11797"/>
    </source>
</evidence>
<feature type="transmembrane region" description="Helical" evidence="1">
    <location>
        <begin position="309"/>
        <end position="328"/>
    </location>
</feature>
<dbReference type="PATRIC" id="fig|1158607.3.peg.2635"/>
<keyword evidence="1" id="KW-0472">Membrane</keyword>
<dbReference type="Proteomes" id="UP000013782">
    <property type="component" value="Unassembled WGS sequence"/>
</dbReference>
<dbReference type="Pfam" id="PF11797">
    <property type="entry name" value="WxLIP_HBD"/>
    <property type="match status" value="1"/>
</dbReference>
<dbReference type="EMBL" id="AJAQ01000018">
    <property type="protein sequence ID" value="EOH93007.1"/>
    <property type="molecule type" value="Genomic_DNA"/>
</dbReference>
<dbReference type="AlphaFoldDB" id="R2Q9A4"/>
<dbReference type="HOGENOM" id="CLU_051987_0_2_9"/>
<dbReference type="RefSeq" id="WP_010757636.1">
    <property type="nucleotide sequence ID" value="NZ_ASWD01000001.1"/>
</dbReference>
<feature type="signal peptide" evidence="2">
    <location>
        <begin position="1"/>
        <end position="27"/>
    </location>
</feature>
<feature type="domain" description="WxL Interacting Protein host binding" evidence="4">
    <location>
        <begin position="158"/>
        <end position="291"/>
    </location>
</feature>
<name>R2Q9A4_9ENTE</name>
<keyword evidence="2" id="KW-0732">Signal</keyword>
<keyword evidence="1" id="KW-1133">Transmembrane helix</keyword>
<evidence type="ECO:0000313" key="5">
    <source>
        <dbReference type="EMBL" id="EOH93007.1"/>
    </source>
</evidence>
<dbReference type="InterPro" id="IPR021759">
    <property type="entry name" value="WxLIP_HBD"/>
</dbReference>
<evidence type="ECO:0000256" key="1">
    <source>
        <dbReference type="SAM" id="Phobius"/>
    </source>
</evidence>
<proteinExistence type="predicted"/>